<dbReference type="EMBL" id="JAGYPE020000007">
    <property type="protein sequence ID" value="MCH6265113.1"/>
    <property type="molecule type" value="Genomic_DNA"/>
</dbReference>
<organism evidence="2">
    <name type="scientific">Neobacillus citreus</name>
    <dbReference type="NCBI Taxonomy" id="2833578"/>
    <lineage>
        <taxon>Bacteria</taxon>
        <taxon>Bacillati</taxon>
        <taxon>Bacillota</taxon>
        <taxon>Bacilli</taxon>
        <taxon>Bacillales</taxon>
        <taxon>Bacillaceae</taxon>
        <taxon>Neobacillus</taxon>
    </lineage>
</organism>
<evidence type="ECO:0000256" key="1">
    <source>
        <dbReference type="SAM" id="Coils"/>
    </source>
</evidence>
<dbReference type="AlphaFoldDB" id="A0A942T811"/>
<evidence type="ECO:0000313" key="2">
    <source>
        <dbReference type="EMBL" id="MBS4187894.1"/>
    </source>
</evidence>
<accession>A0A942T811</accession>
<dbReference type="RefSeq" id="WP_213147704.1">
    <property type="nucleotide sequence ID" value="NZ_JAGYPE020000007.1"/>
</dbReference>
<keyword evidence="4" id="KW-1185">Reference proteome</keyword>
<sequence>MVSISRKDLYSKLWSIGITKTAIELNIPYNKLKNACLSNDIPLPTASYWSSLHMGKEKPTQLFLPNPNQNPIITIEVVKAKKGTPQKITLKNDNSESTINTEFISSNSDIPSQHGYFIYFTKDEQILFAQIYNSLKVNKTISSKPHKEILKYQQKKKDSISYYDREAKLKINSSSGTVIPETLPFIDCLFKSLEKVGAKISITNKETQVIYKSYTFILNFKLPSNKVKLSPDDKDYSRYNTYKYVATGKMNVEVGYYLEWYKWSQNEKLITQTKKETFDDLLKKVFLYIFSLPQKIDEETEKHKVAEEKKRREEEQRAILKDQHDREYQRTEGLIKKSIEFFYSQLVKNYVESELHKNSDEYNWGMNKSNWIKDCDASPDSILSTKDKENLINFKFPKGF</sequence>
<feature type="coiled-coil region" evidence="1">
    <location>
        <begin position="296"/>
        <end position="323"/>
    </location>
</feature>
<name>A0A942T811_9BACI</name>
<gene>
    <name evidence="3" type="ORF">KHB02_006185</name>
    <name evidence="2" type="ORF">KHB02_41685</name>
</gene>
<reference evidence="2" key="1">
    <citation type="submission" date="2021-05" db="EMBL/GenBank/DDBJ databases">
        <title>Novel Bacillus species.</title>
        <authorList>
            <person name="Liu G."/>
        </authorList>
    </citation>
    <scope>NUCLEOTIDE SEQUENCE</scope>
    <source>
        <strain evidence="2 4">FJAT-50051</strain>
    </source>
</reference>
<comment type="caution">
    <text evidence="2">The sequence shown here is derived from an EMBL/GenBank/DDBJ whole genome shotgun (WGS) entry which is preliminary data.</text>
</comment>
<evidence type="ECO:0000313" key="3">
    <source>
        <dbReference type="EMBL" id="MCH6265113.1"/>
    </source>
</evidence>
<dbReference type="EMBL" id="JAGYPE010000009">
    <property type="protein sequence ID" value="MBS4187894.1"/>
    <property type="molecule type" value="Genomic_DNA"/>
</dbReference>
<proteinExistence type="predicted"/>
<keyword evidence="1" id="KW-0175">Coiled coil</keyword>
<dbReference type="Proteomes" id="UP000677265">
    <property type="component" value="Unassembled WGS sequence"/>
</dbReference>
<evidence type="ECO:0000313" key="4">
    <source>
        <dbReference type="Proteomes" id="UP000677265"/>
    </source>
</evidence>
<protein>
    <submittedName>
        <fullName evidence="2">Uncharacterized protein</fullName>
    </submittedName>
</protein>